<dbReference type="InterPro" id="IPR045935">
    <property type="entry name" value="DUF6355"/>
</dbReference>
<sequence>MTIRPKFRTGTAAAALLAALSLTWIAPSAQADAPAASAAFVPSGSDCGWHTERFGVYEEAHYRHCTNEPYSVRITILYGNGTNGGTCVNPNVDLVLGPYGPFGVIYAYYNGSLC</sequence>
<keyword evidence="1" id="KW-0732">Signal</keyword>
<dbReference type="PROSITE" id="PS51318">
    <property type="entry name" value="TAT"/>
    <property type="match status" value="1"/>
</dbReference>
<dbReference type="InterPro" id="IPR006311">
    <property type="entry name" value="TAT_signal"/>
</dbReference>
<feature type="signal peptide" evidence="1">
    <location>
        <begin position="1"/>
        <end position="31"/>
    </location>
</feature>
<comment type="caution">
    <text evidence="2">The sequence shown here is derived from an EMBL/GenBank/DDBJ whole genome shotgun (WGS) entry which is preliminary data.</text>
</comment>
<evidence type="ECO:0000313" key="3">
    <source>
        <dbReference type="Proteomes" id="UP001551482"/>
    </source>
</evidence>
<accession>A0ABV3DM06</accession>
<evidence type="ECO:0000313" key="2">
    <source>
        <dbReference type="EMBL" id="MEU8136209.1"/>
    </source>
</evidence>
<proteinExistence type="predicted"/>
<reference evidence="2 3" key="1">
    <citation type="submission" date="2024-06" db="EMBL/GenBank/DDBJ databases">
        <title>The Natural Products Discovery Center: Release of the First 8490 Sequenced Strains for Exploring Actinobacteria Biosynthetic Diversity.</title>
        <authorList>
            <person name="Kalkreuter E."/>
            <person name="Kautsar S.A."/>
            <person name="Yang D."/>
            <person name="Bader C.D."/>
            <person name="Teijaro C.N."/>
            <person name="Fluegel L."/>
            <person name="Davis C.M."/>
            <person name="Simpson J.R."/>
            <person name="Lauterbach L."/>
            <person name="Steele A.D."/>
            <person name="Gui C."/>
            <person name="Meng S."/>
            <person name="Li G."/>
            <person name="Viehrig K."/>
            <person name="Ye F."/>
            <person name="Su P."/>
            <person name="Kiefer A.F."/>
            <person name="Nichols A."/>
            <person name="Cepeda A.J."/>
            <person name="Yan W."/>
            <person name="Fan B."/>
            <person name="Jiang Y."/>
            <person name="Adhikari A."/>
            <person name="Zheng C.-J."/>
            <person name="Schuster L."/>
            <person name="Cowan T.M."/>
            <person name="Smanski M.J."/>
            <person name="Chevrette M.G."/>
            <person name="De Carvalho L.P.S."/>
            <person name="Shen B."/>
        </authorList>
    </citation>
    <scope>NUCLEOTIDE SEQUENCE [LARGE SCALE GENOMIC DNA]</scope>
    <source>
        <strain evidence="2 3">NPDC048946</strain>
    </source>
</reference>
<organism evidence="2 3">
    <name type="scientific">Streptodolium elevatio</name>
    <dbReference type="NCBI Taxonomy" id="3157996"/>
    <lineage>
        <taxon>Bacteria</taxon>
        <taxon>Bacillati</taxon>
        <taxon>Actinomycetota</taxon>
        <taxon>Actinomycetes</taxon>
        <taxon>Kitasatosporales</taxon>
        <taxon>Streptomycetaceae</taxon>
        <taxon>Streptodolium</taxon>
    </lineage>
</organism>
<dbReference type="Pfam" id="PF19882">
    <property type="entry name" value="DUF6355"/>
    <property type="match status" value="1"/>
</dbReference>
<gene>
    <name evidence="2" type="ORF">AB0C36_22195</name>
</gene>
<dbReference type="Proteomes" id="UP001551482">
    <property type="component" value="Unassembled WGS sequence"/>
</dbReference>
<protein>
    <submittedName>
        <fullName evidence="2">DUF6355 family natural product biosynthesis protein</fullName>
    </submittedName>
</protein>
<keyword evidence="3" id="KW-1185">Reference proteome</keyword>
<evidence type="ECO:0000256" key="1">
    <source>
        <dbReference type="SAM" id="SignalP"/>
    </source>
</evidence>
<dbReference type="RefSeq" id="WP_358356553.1">
    <property type="nucleotide sequence ID" value="NZ_JBEZFP010000058.1"/>
</dbReference>
<name>A0ABV3DM06_9ACTN</name>
<feature type="chain" id="PRO_5045178665" evidence="1">
    <location>
        <begin position="32"/>
        <end position="114"/>
    </location>
</feature>
<dbReference type="EMBL" id="JBEZFP010000058">
    <property type="protein sequence ID" value="MEU8136209.1"/>
    <property type="molecule type" value="Genomic_DNA"/>
</dbReference>